<name>A0A9Q1KG14_9CARY</name>
<proteinExistence type="predicted"/>
<evidence type="ECO:0000313" key="2">
    <source>
        <dbReference type="Proteomes" id="UP001153076"/>
    </source>
</evidence>
<dbReference type="Proteomes" id="UP001153076">
    <property type="component" value="Unassembled WGS sequence"/>
</dbReference>
<keyword evidence="2" id="KW-1185">Reference proteome</keyword>
<gene>
    <name evidence="1" type="ORF">Cgig2_005134</name>
</gene>
<sequence length="186" mass="20409">MVIGEGAPGFLRNYAYVFHTDDIRWDDAPLCDSLLISAFPGIKIEPPQQRPDTAFFALNNCAAFFLSSRCASLQDSSSITDFTSSNACAWYFIILSASSTVWSGTVILNSKPQAVSLLEITSVTSNSDTVVAMVPTLRLIPRSSFFELVCGLEDDVDFEQQVNTEERHGIVLLETSEANAIAKREL</sequence>
<reference evidence="1" key="1">
    <citation type="submission" date="2022-04" db="EMBL/GenBank/DDBJ databases">
        <title>Carnegiea gigantea Genome sequencing and assembly v2.</title>
        <authorList>
            <person name="Copetti D."/>
            <person name="Sanderson M.J."/>
            <person name="Burquez A."/>
            <person name="Wojciechowski M.F."/>
        </authorList>
    </citation>
    <scope>NUCLEOTIDE SEQUENCE</scope>
    <source>
        <strain evidence="1">SGP5-SGP5p</strain>
        <tissue evidence="1">Aerial part</tissue>
    </source>
</reference>
<dbReference type="AlphaFoldDB" id="A0A9Q1KG14"/>
<dbReference type="EMBL" id="JAKOGI010000144">
    <property type="protein sequence ID" value="KAJ8442194.1"/>
    <property type="molecule type" value="Genomic_DNA"/>
</dbReference>
<accession>A0A9Q1KG14</accession>
<protein>
    <submittedName>
        <fullName evidence="1">Uncharacterized protein</fullName>
    </submittedName>
</protein>
<organism evidence="1 2">
    <name type="scientific">Carnegiea gigantea</name>
    <dbReference type="NCBI Taxonomy" id="171969"/>
    <lineage>
        <taxon>Eukaryota</taxon>
        <taxon>Viridiplantae</taxon>
        <taxon>Streptophyta</taxon>
        <taxon>Embryophyta</taxon>
        <taxon>Tracheophyta</taxon>
        <taxon>Spermatophyta</taxon>
        <taxon>Magnoliopsida</taxon>
        <taxon>eudicotyledons</taxon>
        <taxon>Gunneridae</taxon>
        <taxon>Pentapetalae</taxon>
        <taxon>Caryophyllales</taxon>
        <taxon>Cactineae</taxon>
        <taxon>Cactaceae</taxon>
        <taxon>Cactoideae</taxon>
        <taxon>Echinocereeae</taxon>
        <taxon>Carnegiea</taxon>
    </lineage>
</organism>
<evidence type="ECO:0000313" key="1">
    <source>
        <dbReference type="EMBL" id="KAJ8442194.1"/>
    </source>
</evidence>
<comment type="caution">
    <text evidence="1">The sequence shown here is derived from an EMBL/GenBank/DDBJ whole genome shotgun (WGS) entry which is preliminary data.</text>
</comment>